<dbReference type="EMBL" id="BMAT01009474">
    <property type="protein sequence ID" value="GFS06904.1"/>
    <property type="molecule type" value="Genomic_DNA"/>
</dbReference>
<feature type="chain" id="PRO_5043999855" evidence="1">
    <location>
        <begin position="22"/>
        <end position="78"/>
    </location>
</feature>
<dbReference type="AlphaFoldDB" id="A0AAV4I8Z8"/>
<keyword evidence="3" id="KW-1185">Reference proteome</keyword>
<comment type="caution">
    <text evidence="2">The sequence shown here is derived from an EMBL/GenBank/DDBJ whole genome shotgun (WGS) entry which is preliminary data.</text>
</comment>
<reference evidence="2 3" key="1">
    <citation type="journal article" date="2021" name="Elife">
        <title>Chloroplast acquisition without the gene transfer in kleptoplastic sea slugs, Plakobranchus ocellatus.</title>
        <authorList>
            <person name="Maeda T."/>
            <person name="Takahashi S."/>
            <person name="Yoshida T."/>
            <person name="Shimamura S."/>
            <person name="Takaki Y."/>
            <person name="Nagai Y."/>
            <person name="Toyoda A."/>
            <person name="Suzuki Y."/>
            <person name="Arimoto A."/>
            <person name="Ishii H."/>
            <person name="Satoh N."/>
            <person name="Nishiyama T."/>
            <person name="Hasebe M."/>
            <person name="Maruyama T."/>
            <person name="Minagawa J."/>
            <person name="Obokata J."/>
            <person name="Shigenobu S."/>
        </authorList>
    </citation>
    <scope>NUCLEOTIDE SEQUENCE [LARGE SCALE GENOMIC DNA]</scope>
</reference>
<gene>
    <name evidence="2" type="ORF">ElyMa_004716400</name>
</gene>
<evidence type="ECO:0000313" key="3">
    <source>
        <dbReference type="Proteomes" id="UP000762676"/>
    </source>
</evidence>
<accession>A0AAV4I8Z8</accession>
<organism evidence="2 3">
    <name type="scientific">Elysia marginata</name>
    <dbReference type="NCBI Taxonomy" id="1093978"/>
    <lineage>
        <taxon>Eukaryota</taxon>
        <taxon>Metazoa</taxon>
        <taxon>Spiralia</taxon>
        <taxon>Lophotrochozoa</taxon>
        <taxon>Mollusca</taxon>
        <taxon>Gastropoda</taxon>
        <taxon>Heterobranchia</taxon>
        <taxon>Euthyneura</taxon>
        <taxon>Panpulmonata</taxon>
        <taxon>Sacoglossa</taxon>
        <taxon>Placobranchoidea</taxon>
        <taxon>Plakobranchidae</taxon>
        <taxon>Elysia</taxon>
    </lineage>
</organism>
<sequence>MKAATTGLVLLVAGLASLIIAVPVADQTAQSEGCPLPQGAGVVQVKKKELDKHCDIRLILLLTRDIQSNIDISNRVGT</sequence>
<evidence type="ECO:0000313" key="2">
    <source>
        <dbReference type="EMBL" id="GFS06904.1"/>
    </source>
</evidence>
<feature type="signal peptide" evidence="1">
    <location>
        <begin position="1"/>
        <end position="21"/>
    </location>
</feature>
<proteinExistence type="predicted"/>
<protein>
    <submittedName>
        <fullName evidence="2">Uncharacterized protein</fullName>
    </submittedName>
</protein>
<dbReference type="Proteomes" id="UP000762676">
    <property type="component" value="Unassembled WGS sequence"/>
</dbReference>
<keyword evidence="1" id="KW-0732">Signal</keyword>
<evidence type="ECO:0000256" key="1">
    <source>
        <dbReference type="SAM" id="SignalP"/>
    </source>
</evidence>
<name>A0AAV4I8Z8_9GAST</name>